<gene>
    <name evidence="1" type="ORF">E2C01_031104</name>
</gene>
<comment type="caution">
    <text evidence="1">The sequence shown here is derived from an EMBL/GenBank/DDBJ whole genome shotgun (WGS) entry which is preliminary data.</text>
</comment>
<name>A0A5B7EWS0_PORTR</name>
<reference evidence="1 2" key="1">
    <citation type="submission" date="2019-05" db="EMBL/GenBank/DDBJ databases">
        <title>Another draft genome of Portunus trituberculatus and its Hox gene families provides insights of decapod evolution.</title>
        <authorList>
            <person name="Jeong J.-H."/>
            <person name="Song I."/>
            <person name="Kim S."/>
            <person name="Choi T."/>
            <person name="Kim D."/>
            <person name="Ryu S."/>
            <person name="Kim W."/>
        </authorList>
    </citation>
    <scope>NUCLEOTIDE SEQUENCE [LARGE SCALE GENOMIC DNA]</scope>
    <source>
        <tissue evidence="1">Muscle</tissue>
    </source>
</reference>
<protein>
    <submittedName>
        <fullName evidence="1">Uncharacterized protein</fullName>
    </submittedName>
</protein>
<proteinExistence type="predicted"/>
<organism evidence="1 2">
    <name type="scientific">Portunus trituberculatus</name>
    <name type="common">Swimming crab</name>
    <name type="synonym">Neptunus trituberculatus</name>
    <dbReference type="NCBI Taxonomy" id="210409"/>
    <lineage>
        <taxon>Eukaryota</taxon>
        <taxon>Metazoa</taxon>
        <taxon>Ecdysozoa</taxon>
        <taxon>Arthropoda</taxon>
        <taxon>Crustacea</taxon>
        <taxon>Multicrustacea</taxon>
        <taxon>Malacostraca</taxon>
        <taxon>Eumalacostraca</taxon>
        <taxon>Eucarida</taxon>
        <taxon>Decapoda</taxon>
        <taxon>Pleocyemata</taxon>
        <taxon>Brachyura</taxon>
        <taxon>Eubrachyura</taxon>
        <taxon>Portunoidea</taxon>
        <taxon>Portunidae</taxon>
        <taxon>Portuninae</taxon>
        <taxon>Portunus</taxon>
    </lineage>
</organism>
<keyword evidence="2" id="KW-1185">Reference proteome</keyword>
<accession>A0A5B7EWS0</accession>
<dbReference type="AlphaFoldDB" id="A0A5B7EWS0"/>
<evidence type="ECO:0000313" key="1">
    <source>
        <dbReference type="EMBL" id="MPC37617.1"/>
    </source>
</evidence>
<dbReference type="Proteomes" id="UP000324222">
    <property type="component" value="Unassembled WGS sequence"/>
</dbReference>
<evidence type="ECO:0000313" key="2">
    <source>
        <dbReference type="Proteomes" id="UP000324222"/>
    </source>
</evidence>
<sequence length="107" mass="12059">MIEALAPEGCVPVWRQDMIYRQCPGGIAAGGSVLRQTEESWRVTKKSNNSQKFVLSHDFVDCNPKFKDMVKSTKINTTEIGSFQVAAMKARLYRLMADFTVPKSKDQ</sequence>
<dbReference type="EMBL" id="VSRR010003832">
    <property type="protein sequence ID" value="MPC37617.1"/>
    <property type="molecule type" value="Genomic_DNA"/>
</dbReference>